<protein>
    <submittedName>
        <fullName evidence="16">Vitamin B12 transporter</fullName>
    </submittedName>
</protein>
<feature type="signal peptide" evidence="13">
    <location>
        <begin position="1"/>
        <end position="39"/>
    </location>
</feature>
<evidence type="ECO:0000256" key="13">
    <source>
        <dbReference type="SAM" id="SignalP"/>
    </source>
</evidence>
<dbReference type="GeneID" id="83062990"/>
<keyword evidence="6" id="KW-0406">Ion transport</keyword>
<dbReference type="GO" id="GO:0046930">
    <property type="term" value="C:pore complex"/>
    <property type="evidence" value="ECO:0007669"/>
    <property type="project" value="UniProtKB-KW"/>
</dbReference>
<sequence>MPPFASSPLFPRPFSRQPLRALAPALSLALFGVAAGAHAAPAVDLDQVVVTASRTAQTQDATLAAVTVIDRAEIERLQPASLPDLLRGTPGASLANNGGPGKSTSLFLRGTESDHVLVLVDGIKLGSATSGGASLQDIPVEQIERVEIVRGPFSSLYGSEAIGGVIQIFTRRPQGPFAPSFSVGIGSNATHRAAAGVAGKGERGWYSINAAHEDTDGINACRGKPSPGGAGCFTNSPDRDGYRNTSLTMQGGYRFNEQWDAEARVFRAEGYNEYDGSQNNQADIVQQVAGAKLRYRPSDRLALSLNAGRSWDLSEQYKDGKYSSTFDTRRQLGSLQGDLGLGGGLLTLGFDWQRDEVDSNTAYKRDSRVLRGAFGQYQREFGAHALQASVRRDDDSQFGGKTTGSVLWGWNLSDALRLTASYGTAFKAPTFNELYYPGYGNPDLSPETSRSFELGLRGTFGDGGRQVWSLNAYQTRIDDLIAYDASIGLPGNVDRARIRGLEAVLDTRLGGWDLRTSATWLDPRNDSRGSYRDNVLPRRARQSARIDLDRRFEVGAGDALSFGASVYAANDRYDDLANARRLGGYALTDLRVGYALGTDWSLQLAANNLFDRRYETAAFYNQPGRTYLLSLRYRPQR</sequence>
<dbReference type="InterPro" id="IPR012910">
    <property type="entry name" value="Plug_dom"/>
</dbReference>
<feature type="domain" description="TonB-dependent receptor plug" evidence="15">
    <location>
        <begin position="60"/>
        <end position="165"/>
    </location>
</feature>
<evidence type="ECO:0000259" key="14">
    <source>
        <dbReference type="Pfam" id="PF00593"/>
    </source>
</evidence>
<keyword evidence="3 11" id="KW-1134">Transmembrane beta strand</keyword>
<evidence type="ECO:0000256" key="5">
    <source>
        <dbReference type="ARBA" id="ARBA00022729"/>
    </source>
</evidence>
<keyword evidence="10 11" id="KW-0998">Cell outer membrane</keyword>
<dbReference type="GO" id="GO:0015420">
    <property type="term" value="F:ABC-type vitamin B12 transporter activity"/>
    <property type="evidence" value="ECO:0007669"/>
    <property type="project" value="InterPro"/>
</dbReference>
<dbReference type="CDD" id="cd01347">
    <property type="entry name" value="ligand_gated_channel"/>
    <property type="match status" value="1"/>
</dbReference>
<dbReference type="GO" id="GO:0006811">
    <property type="term" value="P:monoatomic ion transport"/>
    <property type="evidence" value="ECO:0007669"/>
    <property type="project" value="UniProtKB-KW"/>
</dbReference>
<evidence type="ECO:0000256" key="10">
    <source>
        <dbReference type="ARBA" id="ARBA00023237"/>
    </source>
</evidence>
<accession>A0AAU9AGU2</accession>
<keyword evidence="9 11" id="KW-0472">Membrane</keyword>
<dbReference type="SUPFAM" id="SSF56935">
    <property type="entry name" value="Porins"/>
    <property type="match status" value="1"/>
</dbReference>
<dbReference type="Proteomes" id="UP000218824">
    <property type="component" value="Chromosome"/>
</dbReference>
<dbReference type="AlphaFoldDB" id="A0AAU9AGU2"/>
<dbReference type="GO" id="GO:0009279">
    <property type="term" value="C:cell outer membrane"/>
    <property type="evidence" value="ECO:0007669"/>
    <property type="project" value="UniProtKB-SubCell"/>
</dbReference>
<evidence type="ECO:0000256" key="4">
    <source>
        <dbReference type="ARBA" id="ARBA00022692"/>
    </source>
</evidence>
<dbReference type="InterPro" id="IPR039426">
    <property type="entry name" value="TonB-dep_rcpt-like"/>
</dbReference>
<evidence type="ECO:0000259" key="15">
    <source>
        <dbReference type="Pfam" id="PF07715"/>
    </source>
</evidence>
<evidence type="ECO:0000313" key="17">
    <source>
        <dbReference type="Proteomes" id="UP000218824"/>
    </source>
</evidence>
<proteinExistence type="inferred from homology"/>
<evidence type="ECO:0000256" key="2">
    <source>
        <dbReference type="ARBA" id="ARBA00022448"/>
    </source>
</evidence>
<dbReference type="Pfam" id="PF07715">
    <property type="entry name" value="Plug"/>
    <property type="match status" value="1"/>
</dbReference>
<evidence type="ECO:0000256" key="12">
    <source>
        <dbReference type="RuleBase" id="RU003357"/>
    </source>
</evidence>
<dbReference type="KEGG" id="lem:LEN_1108"/>
<dbReference type="NCBIfam" id="TIGR01779">
    <property type="entry name" value="TonB-B12"/>
    <property type="match status" value="1"/>
</dbReference>
<comment type="similarity">
    <text evidence="11 12">Belongs to the TonB-dependent receptor family.</text>
</comment>
<dbReference type="GO" id="GO:0015288">
    <property type="term" value="F:porin activity"/>
    <property type="evidence" value="ECO:0007669"/>
    <property type="project" value="UniProtKB-KW"/>
</dbReference>
<keyword evidence="2 11" id="KW-0813">Transport</keyword>
<dbReference type="Pfam" id="PF00593">
    <property type="entry name" value="TonB_dep_Rec_b-barrel"/>
    <property type="match status" value="1"/>
</dbReference>
<gene>
    <name evidence="16" type="ORF">LEN_1108</name>
</gene>
<dbReference type="Gene3D" id="2.170.130.10">
    <property type="entry name" value="TonB-dependent receptor, plug domain"/>
    <property type="match status" value="1"/>
</dbReference>
<comment type="subcellular location">
    <subcellularLocation>
        <location evidence="1 11">Cell outer membrane</location>
        <topology evidence="1 11">Multi-pass membrane protein</topology>
    </subcellularLocation>
</comment>
<dbReference type="PROSITE" id="PS52016">
    <property type="entry name" value="TONB_DEPENDENT_REC_3"/>
    <property type="match status" value="1"/>
</dbReference>
<dbReference type="InterPro" id="IPR037066">
    <property type="entry name" value="Plug_dom_sf"/>
</dbReference>
<dbReference type="PANTHER" id="PTHR30069">
    <property type="entry name" value="TONB-DEPENDENT OUTER MEMBRANE RECEPTOR"/>
    <property type="match status" value="1"/>
</dbReference>
<keyword evidence="5 13" id="KW-0732">Signal</keyword>
<evidence type="ECO:0000256" key="11">
    <source>
        <dbReference type="PROSITE-ProRule" id="PRU01360"/>
    </source>
</evidence>
<evidence type="ECO:0000256" key="8">
    <source>
        <dbReference type="ARBA" id="ARBA00023114"/>
    </source>
</evidence>
<dbReference type="Gene3D" id="2.40.170.20">
    <property type="entry name" value="TonB-dependent receptor, beta-barrel domain"/>
    <property type="match status" value="1"/>
</dbReference>
<evidence type="ECO:0000256" key="1">
    <source>
        <dbReference type="ARBA" id="ARBA00004571"/>
    </source>
</evidence>
<evidence type="ECO:0000256" key="6">
    <source>
        <dbReference type="ARBA" id="ARBA00023065"/>
    </source>
</evidence>
<dbReference type="RefSeq" id="WP_096376966.1">
    <property type="nucleotide sequence ID" value="NZ_AP014940.1"/>
</dbReference>
<organism evidence="16 17">
    <name type="scientific">Lysobacter enzymogenes</name>
    <dbReference type="NCBI Taxonomy" id="69"/>
    <lineage>
        <taxon>Bacteria</taxon>
        <taxon>Pseudomonadati</taxon>
        <taxon>Pseudomonadota</taxon>
        <taxon>Gammaproteobacteria</taxon>
        <taxon>Lysobacterales</taxon>
        <taxon>Lysobacteraceae</taxon>
        <taxon>Lysobacter</taxon>
    </lineage>
</organism>
<keyword evidence="7 12" id="KW-0798">TonB box</keyword>
<name>A0AAU9AGU2_LYSEN</name>
<evidence type="ECO:0000256" key="3">
    <source>
        <dbReference type="ARBA" id="ARBA00022452"/>
    </source>
</evidence>
<evidence type="ECO:0000313" key="16">
    <source>
        <dbReference type="EMBL" id="BAV96595.1"/>
    </source>
</evidence>
<keyword evidence="8" id="KW-0626">Porin</keyword>
<feature type="domain" description="TonB-dependent receptor-like beta-barrel" evidence="14">
    <location>
        <begin position="234"/>
        <end position="609"/>
    </location>
</feature>
<evidence type="ECO:0000256" key="7">
    <source>
        <dbReference type="ARBA" id="ARBA00023077"/>
    </source>
</evidence>
<dbReference type="EMBL" id="AP014940">
    <property type="protein sequence ID" value="BAV96595.1"/>
    <property type="molecule type" value="Genomic_DNA"/>
</dbReference>
<dbReference type="InterPro" id="IPR010101">
    <property type="entry name" value="B12_transptr_BtuB"/>
</dbReference>
<dbReference type="InterPro" id="IPR036942">
    <property type="entry name" value="Beta-barrel_TonB_sf"/>
</dbReference>
<reference evidence="16 17" key="1">
    <citation type="journal article" date="2017" name="DNA Res.">
        <title>Complete genome sequence and expression profile of the commercial lytic enzyme producer Lysobacter enzymogenes M497-1.</title>
        <authorList>
            <person name="Takami H."/>
            <person name="Toyoda A."/>
            <person name="Uchiyama I."/>
            <person name="Itoh T."/>
            <person name="Takaki Y."/>
            <person name="Arai W."/>
            <person name="Nishi S."/>
            <person name="Kawai M."/>
            <person name="Shinya K."/>
            <person name="Ikeda H."/>
        </authorList>
    </citation>
    <scope>NUCLEOTIDE SEQUENCE [LARGE SCALE GENOMIC DNA]</scope>
    <source>
        <strain evidence="16 17">M497-1</strain>
    </source>
</reference>
<evidence type="ECO:0000256" key="9">
    <source>
        <dbReference type="ARBA" id="ARBA00023136"/>
    </source>
</evidence>
<dbReference type="PANTHER" id="PTHR30069:SF53">
    <property type="entry name" value="COLICIN I RECEPTOR-RELATED"/>
    <property type="match status" value="1"/>
</dbReference>
<dbReference type="InterPro" id="IPR000531">
    <property type="entry name" value="Beta-barrel_TonB"/>
</dbReference>
<feature type="chain" id="PRO_5043863152" evidence="13">
    <location>
        <begin position="40"/>
        <end position="637"/>
    </location>
</feature>
<keyword evidence="4 11" id="KW-0812">Transmembrane</keyword>